<organism evidence="1 2">
    <name type="scientific">Xylanibacter ruminicola</name>
    <name type="common">Prevotella ruminicola</name>
    <dbReference type="NCBI Taxonomy" id="839"/>
    <lineage>
        <taxon>Bacteria</taxon>
        <taxon>Pseudomonadati</taxon>
        <taxon>Bacteroidota</taxon>
        <taxon>Bacteroidia</taxon>
        <taxon>Bacteroidales</taxon>
        <taxon>Prevotellaceae</taxon>
        <taxon>Xylanibacter</taxon>
    </lineage>
</organism>
<reference evidence="1 2" key="1">
    <citation type="submission" date="2016-11" db="EMBL/GenBank/DDBJ databases">
        <authorList>
            <person name="Jaros S."/>
            <person name="Januszkiewicz K."/>
            <person name="Wedrychowicz H."/>
        </authorList>
    </citation>
    <scope>NUCLEOTIDE SEQUENCE [LARGE SCALE GENOMIC DNA]</scope>
    <source>
        <strain evidence="1 2">BPI-34</strain>
    </source>
</reference>
<accession>A0A1M7NFM9</accession>
<protein>
    <recommendedName>
        <fullName evidence="3">PglZ domain-containing protein</fullName>
    </recommendedName>
</protein>
<evidence type="ECO:0000313" key="1">
    <source>
        <dbReference type="EMBL" id="SHN02544.1"/>
    </source>
</evidence>
<dbReference type="AlphaFoldDB" id="A0A1M7NFM9"/>
<gene>
    <name evidence="1" type="ORF">SAMN04488494_0001</name>
</gene>
<evidence type="ECO:0000313" key="2">
    <source>
        <dbReference type="Proteomes" id="UP000184280"/>
    </source>
</evidence>
<dbReference type="Proteomes" id="UP000184280">
    <property type="component" value="Unassembled WGS sequence"/>
</dbReference>
<feature type="non-terminal residue" evidence="1">
    <location>
        <position position="718"/>
    </location>
</feature>
<evidence type="ECO:0008006" key="3">
    <source>
        <dbReference type="Google" id="ProtNLM"/>
    </source>
</evidence>
<dbReference type="EMBL" id="FRCJ01000010">
    <property type="protein sequence ID" value="SHN02544.1"/>
    <property type="molecule type" value="Genomic_DNA"/>
</dbReference>
<proteinExistence type="predicted"/>
<sequence length="718" mass="82435">MYSEYNSLEELKAQVIADWEQTGLDVSTRNRYPIRFVLFDNFRDCSQFVDYVQEEMDAIVQSVDKWIDPEYPDIMITYTELAERIQAHIKKMDGVNCVIAPFSELARFYDNDEKKTFDALLKTIKAFEASSKSFETHQRVYVPIVGLEGKMESFKNDSQSTIWRLRAEDKGLTYRLILTNGETFGVNGLEKHYTVVHNIHEWLNIWKDADKQVTPNIICTSNSIYGNAKFAQPDNAFAFVLCRDAYDFLTKGLQLQFGGMTKALGDGGNWQNLASQIDISNGFSFSKYVKNYFSITDIDSHEAFIKLWFDYPGQYERWLLARFYQLQQNGEGFICRILTKTTTLIGNDFIEQMVLDMTEIESEMVVRQYCLREAAKRNVVLREGVESTLNKRLQSIAEKYNAASALKYCTGITEKEKELAISWLGKGLISVDQIKDFYPDMYHYYATPLGVSVNIPEWLPEYMKEYKRAKVSNTYTKEVDIQIKNINGSEVAFDTWYQGFSTTRTILQGREDIEVFYWVDGLGIEWIPLIKEIIREKNSQNIFLNDIKIARAILPSKTDVNKTDLQKLLPEYEQLMKMGDLDNLAHQSTNLWPNTIIKEVKLVRDIVEEIIAKYNGKKIAIISDHGLTYLSQLCEGLGLNGVESDHHGRVAIKKNGGWTKDDNYFRLEDGTTVCALRHSSLCNKVPKGQGIHGGCTPEEVLVPIFIISSNINNTEWSA</sequence>
<dbReference type="RefSeq" id="WP_073047775.1">
    <property type="nucleotide sequence ID" value="NZ_FRCJ01000010.1"/>
</dbReference>
<dbReference type="OrthoDB" id="2015940at2"/>
<dbReference type="NCBIfam" id="NF033445">
    <property type="entry name" value="BREX_PglZ_4"/>
    <property type="match status" value="1"/>
</dbReference>
<name>A0A1M7NFM9_XYLRU</name>